<evidence type="ECO:0000313" key="2">
    <source>
        <dbReference type="Proteomes" id="UP000824130"/>
    </source>
</evidence>
<dbReference type="EMBL" id="DVOB01000002">
    <property type="protein sequence ID" value="HIU95097.1"/>
    <property type="molecule type" value="Genomic_DNA"/>
</dbReference>
<dbReference type="InterPro" id="IPR010368">
    <property type="entry name" value="Com_YlbF"/>
</dbReference>
<reference evidence="1" key="2">
    <citation type="journal article" date="2021" name="PeerJ">
        <title>Extensive microbial diversity within the chicken gut microbiome revealed by metagenomics and culture.</title>
        <authorList>
            <person name="Gilroy R."/>
            <person name="Ravi A."/>
            <person name="Getino M."/>
            <person name="Pursley I."/>
            <person name="Horton D.L."/>
            <person name="Alikhan N.F."/>
            <person name="Baker D."/>
            <person name="Gharbi K."/>
            <person name="Hall N."/>
            <person name="Watson M."/>
            <person name="Adriaenssens E.M."/>
            <person name="Foster-Nyarko E."/>
            <person name="Jarju S."/>
            <person name="Secka A."/>
            <person name="Antonio M."/>
            <person name="Oren A."/>
            <person name="Chaudhuri R.R."/>
            <person name="La Ragione R."/>
            <person name="Hildebrand F."/>
            <person name="Pallen M.J."/>
        </authorList>
    </citation>
    <scope>NUCLEOTIDE SEQUENCE</scope>
    <source>
        <strain evidence="1">ChiSjej4B22-8349</strain>
    </source>
</reference>
<dbReference type="Pfam" id="PF06133">
    <property type="entry name" value="Com_YlbF"/>
    <property type="match status" value="1"/>
</dbReference>
<dbReference type="AlphaFoldDB" id="A0A9D1SUA6"/>
<proteinExistence type="predicted"/>
<reference evidence="1" key="1">
    <citation type="submission" date="2020-10" db="EMBL/GenBank/DDBJ databases">
        <authorList>
            <person name="Gilroy R."/>
        </authorList>
    </citation>
    <scope>NUCLEOTIDE SEQUENCE</scope>
    <source>
        <strain evidence="1">ChiSjej4B22-8349</strain>
    </source>
</reference>
<dbReference type="InterPro" id="IPR023378">
    <property type="entry name" value="YheA/YmcA-like_dom_sf"/>
</dbReference>
<dbReference type="SUPFAM" id="SSF158622">
    <property type="entry name" value="YheA/YmcA-like"/>
    <property type="match status" value="1"/>
</dbReference>
<organism evidence="1 2">
    <name type="scientific">Candidatus Allocopromorpha excrementipullorum</name>
    <dbReference type="NCBI Taxonomy" id="2840743"/>
    <lineage>
        <taxon>Bacteria</taxon>
        <taxon>Bacillati</taxon>
        <taxon>Bacillota</taxon>
        <taxon>Clostridia</taxon>
        <taxon>Eubacteriales</taxon>
        <taxon>Eubacteriaceae</taxon>
        <taxon>Eubacteriaceae incertae sedis</taxon>
        <taxon>Candidatus Allocopromorpha</taxon>
    </lineage>
</organism>
<gene>
    <name evidence="1" type="ORF">IAD25_00100</name>
</gene>
<sequence length="123" mass="13950">MNVYDQAHSLAQAIRESEEFKQYDQYKKIVKENPQLDQSLKDLMKKQMEMQAAQMMGQEVTQEAFQQIQQLSAILMQDPTAAQYLQCQMRFSMMMADVYKIIGETADLGQDLFGGAGGVPTQG</sequence>
<evidence type="ECO:0000313" key="1">
    <source>
        <dbReference type="EMBL" id="HIU95097.1"/>
    </source>
</evidence>
<comment type="caution">
    <text evidence="1">The sequence shown here is derived from an EMBL/GenBank/DDBJ whole genome shotgun (WGS) entry which is preliminary data.</text>
</comment>
<dbReference type="Gene3D" id="1.20.1500.10">
    <property type="entry name" value="YheA/YmcA-like"/>
    <property type="match status" value="1"/>
</dbReference>
<accession>A0A9D1SUA6</accession>
<protein>
    <submittedName>
        <fullName evidence="1">YlbF family regulator</fullName>
    </submittedName>
</protein>
<dbReference type="Proteomes" id="UP000824130">
    <property type="component" value="Unassembled WGS sequence"/>
</dbReference>
<name>A0A9D1SUA6_9FIRM</name>